<evidence type="ECO:0000313" key="2">
    <source>
        <dbReference type="Proteomes" id="UP000054721"/>
    </source>
</evidence>
<evidence type="ECO:0000313" key="1">
    <source>
        <dbReference type="EMBL" id="KRZ61760.1"/>
    </source>
</evidence>
<organism evidence="1 2">
    <name type="scientific">Trichinella nativa</name>
    <dbReference type="NCBI Taxonomy" id="6335"/>
    <lineage>
        <taxon>Eukaryota</taxon>
        <taxon>Metazoa</taxon>
        <taxon>Ecdysozoa</taxon>
        <taxon>Nematoda</taxon>
        <taxon>Enoplea</taxon>
        <taxon>Dorylaimia</taxon>
        <taxon>Trichinellida</taxon>
        <taxon>Trichinellidae</taxon>
        <taxon>Trichinella</taxon>
    </lineage>
</organism>
<proteinExistence type="predicted"/>
<name>A0A0V1LQK3_9BILA</name>
<sequence length="106" mass="12310">MSRTRLRRKYRFERYQPLTQQTPLMHCRPPGHIPLLQKLFQMLTWIPTCWTYISMPVIVVIVPEISSVASSPTRYNATPSHVAIISSRTAPTRTMLNWITVVRTAD</sequence>
<keyword evidence="2" id="KW-1185">Reference proteome</keyword>
<dbReference type="EMBL" id="JYDW01000015">
    <property type="protein sequence ID" value="KRZ61760.1"/>
    <property type="molecule type" value="Genomic_DNA"/>
</dbReference>
<accession>A0A0V1LQK3</accession>
<gene>
    <name evidence="1" type="ORF">T02_15964</name>
</gene>
<dbReference type="AlphaFoldDB" id="A0A0V1LQK3"/>
<comment type="caution">
    <text evidence="1">The sequence shown here is derived from an EMBL/GenBank/DDBJ whole genome shotgun (WGS) entry which is preliminary data.</text>
</comment>
<protein>
    <submittedName>
        <fullName evidence="1">Uncharacterized protein</fullName>
    </submittedName>
</protein>
<dbReference type="Proteomes" id="UP000054721">
    <property type="component" value="Unassembled WGS sequence"/>
</dbReference>
<reference evidence="1 2" key="1">
    <citation type="submission" date="2015-05" db="EMBL/GenBank/DDBJ databases">
        <title>Evolution of Trichinella species and genotypes.</title>
        <authorList>
            <person name="Korhonen P.K."/>
            <person name="Edoardo P."/>
            <person name="Giuseppe L.R."/>
            <person name="Gasser R.B."/>
        </authorList>
    </citation>
    <scope>NUCLEOTIDE SEQUENCE [LARGE SCALE GENOMIC DNA]</scope>
    <source>
        <strain evidence="1">ISS10</strain>
    </source>
</reference>